<dbReference type="Gene3D" id="3.40.50.2300">
    <property type="match status" value="1"/>
</dbReference>
<dbReference type="InterPro" id="IPR052893">
    <property type="entry name" value="TCS_response_regulator"/>
</dbReference>
<keyword evidence="1" id="KW-0597">Phosphoprotein</keyword>
<evidence type="ECO:0000259" key="2">
    <source>
        <dbReference type="PROSITE" id="PS50110"/>
    </source>
</evidence>
<dbReference type="RefSeq" id="WP_353874366.1">
    <property type="nucleotide sequence ID" value="NZ_JBEVCJ010000005.1"/>
</dbReference>
<dbReference type="CDD" id="cd17557">
    <property type="entry name" value="REC_Rcp-like"/>
    <property type="match status" value="1"/>
</dbReference>
<evidence type="ECO:0000256" key="1">
    <source>
        <dbReference type="PROSITE-ProRule" id="PRU00169"/>
    </source>
</evidence>
<accession>A0ABV2BS35</accession>
<proteinExistence type="predicted"/>
<comment type="caution">
    <text evidence="3">The sequence shown here is derived from an EMBL/GenBank/DDBJ whole genome shotgun (WGS) entry which is preliminary data.</text>
</comment>
<dbReference type="PROSITE" id="PS50110">
    <property type="entry name" value="RESPONSE_REGULATORY"/>
    <property type="match status" value="1"/>
</dbReference>
<gene>
    <name evidence="3" type="ORF">ABVT43_06465</name>
</gene>
<protein>
    <submittedName>
        <fullName evidence="3">Response regulator</fullName>
    </submittedName>
</protein>
<sequence length="143" mass="15894">MTRQLNILLVEDNPGDIELVKIGLEETNADVNLTVIQDGQHALDHINDNETVPDIILLDINLPKVNGFDVLKAIRGSACYQMVPVIILTSSSAEVDIAKSYAEHANSYVTKPARFDNFVDVIRSIDSFWFTNASLPKDKLIKN</sequence>
<dbReference type="InterPro" id="IPR001789">
    <property type="entry name" value="Sig_transdc_resp-reg_receiver"/>
</dbReference>
<feature type="domain" description="Response regulatory" evidence="2">
    <location>
        <begin position="6"/>
        <end position="126"/>
    </location>
</feature>
<dbReference type="PANTHER" id="PTHR44520:SF2">
    <property type="entry name" value="RESPONSE REGULATOR RCP1"/>
    <property type="match status" value="1"/>
</dbReference>
<organism evidence="3 4">
    <name type="scientific">Aliikangiella maris</name>
    <dbReference type="NCBI Taxonomy" id="3162458"/>
    <lineage>
        <taxon>Bacteria</taxon>
        <taxon>Pseudomonadati</taxon>
        <taxon>Pseudomonadota</taxon>
        <taxon>Gammaproteobacteria</taxon>
        <taxon>Oceanospirillales</taxon>
        <taxon>Pleioneaceae</taxon>
        <taxon>Aliikangiella</taxon>
    </lineage>
</organism>
<name>A0ABV2BS35_9GAMM</name>
<evidence type="ECO:0000313" key="3">
    <source>
        <dbReference type="EMBL" id="MET1254760.1"/>
    </source>
</evidence>
<feature type="modified residue" description="4-aspartylphosphate" evidence="1">
    <location>
        <position position="59"/>
    </location>
</feature>
<dbReference type="SUPFAM" id="SSF52172">
    <property type="entry name" value="CheY-like"/>
    <property type="match status" value="1"/>
</dbReference>
<dbReference type="Pfam" id="PF00072">
    <property type="entry name" value="Response_reg"/>
    <property type="match status" value="1"/>
</dbReference>
<dbReference type="SMART" id="SM00448">
    <property type="entry name" value="REC"/>
    <property type="match status" value="1"/>
</dbReference>
<keyword evidence="4" id="KW-1185">Reference proteome</keyword>
<dbReference type="EMBL" id="JBEVCJ010000005">
    <property type="protein sequence ID" value="MET1254760.1"/>
    <property type="molecule type" value="Genomic_DNA"/>
</dbReference>
<reference evidence="3 4" key="1">
    <citation type="submission" date="2024-06" db="EMBL/GenBank/DDBJ databases">
        <authorList>
            <person name="Li F."/>
        </authorList>
    </citation>
    <scope>NUCLEOTIDE SEQUENCE [LARGE SCALE GENOMIC DNA]</scope>
    <source>
        <strain evidence="3 4">GXAS 311</strain>
    </source>
</reference>
<evidence type="ECO:0000313" key="4">
    <source>
        <dbReference type="Proteomes" id="UP001548189"/>
    </source>
</evidence>
<dbReference type="Proteomes" id="UP001548189">
    <property type="component" value="Unassembled WGS sequence"/>
</dbReference>
<dbReference type="InterPro" id="IPR011006">
    <property type="entry name" value="CheY-like_superfamily"/>
</dbReference>
<dbReference type="PANTHER" id="PTHR44520">
    <property type="entry name" value="RESPONSE REGULATOR RCP1-RELATED"/>
    <property type="match status" value="1"/>
</dbReference>